<keyword evidence="1" id="KW-0812">Transmembrane</keyword>
<evidence type="ECO:0000313" key="2">
    <source>
        <dbReference type="EMBL" id="OXA39980.1"/>
    </source>
</evidence>
<feature type="transmembrane region" description="Helical" evidence="1">
    <location>
        <begin position="79"/>
        <end position="104"/>
    </location>
</feature>
<feature type="transmembrane region" description="Helical" evidence="1">
    <location>
        <begin position="141"/>
        <end position="163"/>
    </location>
</feature>
<feature type="transmembrane region" description="Helical" evidence="1">
    <location>
        <begin position="259"/>
        <end position="281"/>
    </location>
</feature>
<gene>
    <name evidence="2" type="ORF">Fcan01_25267</name>
</gene>
<accession>A0A226D4H9</accession>
<evidence type="ECO:0008006" key="4">
    <source>
        <dbReference type="Google" id="ProtNLM"/>
    </source>
</evidence>
<reference evidence="2 3" key="1">
    <citation type="submission" date="2015-12" db="EMBL/GenBank/DDBJ databases">
        <title>The genome of Folsomia candida.</title>
        <authorList>
            <person name="Faddeeva A."/>
            <person name="Derks M.F."/>
            <person name="Anvar Y."/>
            <person name="Smit S."/>
            <person name="Van Straalen N."/>
            <person name="Roelofs D."/>
        </authorList>
    </citation>
    <scope>NUCLEOTIDE SEQUENCE [LARGE SCALE GENOMIC DNA]</scope>
    <source>
        <strain evidence="2 3">VU population</strain>
        <tissue evidence="2">Whole body</tissue>
    </source>
</reference>
<proteinExistence type="predicted"/>
<keyword evidence="1" id="KW-0472">Membrane</keyword>
<protein>
    <recommendedName>
        <fullName evidence="4">Gustatory receptor</fullName>
    </recommendedName>
</protein>
<dbReference type="AlphaFoldDB" id="A0A226D4H9"/>
<evidence type="ECO:0000256" key="1">
    <source>
        <dbReference type="SAM" id="Phobius"/>
    </source>
</evidence>
<feature type="transmembrane region" description="Helical" evidence="1">
    <location>
        <begin position="293"/>
        <end position="313"/>
    </location>
</feature>
<sequence length="397" mass="44953">MGVTPLMWASLDKFASAYRYMWVCPLNWNPTKKCFVLHPTSEELIPYLITSFILLPLVLLCCGFVFLGKLFGTGTPSLLDALVAGAIFVMGSGGFLTEVIVLLVSQNFVREINSLIICAKKPQSHSHQSNHTKRYDITGTMLTIVVNFFQYYQFLALFAAIYFKMDPFYLARKQINSLSGSNHCAWLALRLTQIFPCIQASRGYCCVIVVATIWMHLLLQCIETVGTTCENILLQNMNQVDKYFVEYNSLRIVVAMARVVIGLGTSGLMLLGIIFCVIMNYQSIKLHGILPTVLYICCVLLSVLIPALIRLLLPMMVDVNENGKVILEKWKYLVGRSVNKKYLVRKLKAIRLICIEGVLLDFRMYRCEKSVKAMYYSGIVNYTITALLAIDKKWFVS</sequence>
<comment type="caution">
    <text evidence="2">The sequence shown here is derived from an EMBL/GenBank/DDBJ whole genome shotgun (WGS) entry which is preliminary data.</text>
</comment>
<feature type="transmembrane region" description="Helical" evidence="1">
    <location>
        <begin position="45"/>
        <end position="67"/>
    </location>
</feature>
<dbReference type="EMBL" id="LNIX01000036">
    <property type="protein sequence ID" value="OXA39980.1"/>
    <property type="molecule type" value="Genomic_DNA"/>
</dbReference>
<evidence type="ECO:0000313" key="3">
    <source>
        <dbReference type="Proteomes" id="UP000198287"/>
    </source>
</evidence>
<organism evidence="2 3">
    <name type="scientific">Folsomia candida</name>
    <name type="common">Springtail</name>
    <dbReference type="NCBI Taxonomy" id="158441"/>
    <lineage>
        <taxon>Eukaryota</taxon>
        <taxon>Metazoa</taxon>
        <taxon>Ecdysozoa</taxon>
        <taxon>Arthropoda</taxon>
        <taxon>Hexapoda</taxon>
        <taxon>Collembola</taxon>
        <taxon>Entomobryomorpha</taxon>
        <taxon>Isotomoidea</taxon>
        <taxon>Isotomidae</taxon>
        <taxon>Proisotominae</taxon>
        <taxon>Folsomia</taxon>
    </lineage>
</organism>
<feature type="transmembrane region" description="Helical" evidence="1">
    <location>
        <begin position="373"/>
        <end position="390"/>
    </location>
</feature>
<name>A0A226D4H9_FOLCA</name>
<keyword evidence="1" id="KW-1133">Transmembrane helix</keyword>
<keyword evidence="3" id="KW-1185">Reference proteome</keyword>
<dbReference type="Proteomes" id="UP000198287">
    <property type="component" value="Unassembled WGS sequence"/>
</dbReference>